<protein>
    <submittedName>
        <fullName evidence="1">Outer dense fiber of sperm tails 3</fullName>
    </submittedName>
</protein>
<dbReference type="Ensembl" id="ENSFTIT00000001260.1">
    <property type="protein sequence ID" value="ENSFTIP00000001199.1"/>
    <property type="gene ID" value="ENSFTIG00000000834.1"/>
</dbReference>
<evidence type="ECO:0000313" key="1">
    <source>
        <dbReference type="Ensembl" id="ENSFTIP00000001199.1"/>
    </source>
</evidence>
<dbReference type="Pfam" id="PF07004">
    <property type="entry name" value="SHIPPO-rpt"/>
    <property type="match status" value="1"/>
</dbReference>
<evidence type="ECO:0000313" key="2">
    <source>
        <dbReference type="Proteomes" id="UP000694562"/>
    </source>
</evidence>
<sequence>RAWVGTWRPHRPRSFISAQFTTPAPKYSIPGTTGKPRAGRRGRTSFLPSRCYPGAAPCAAGLTDALPFPLPGVGTYMLPRLVGTVRVGSARTNTHLGHPASSTPLLQTPGPAAFSKVDLDTYKNRAPRYTMGSRTRLGGDKTVKPGPADYCPGKAPAPTFGLRHSRYTTPLILPL</sequence>
<proteinExistence type="predicted"/>
<reference evidence="1" key="2">
    <citation type="submission" date="2025-09" db="UniProtKB">
        <authorList>
            <consortium name="Ensembl"/>
        </authorList>
    </citation>
    <scope>IDENTIFICATION</scope>
</reference>
<dbReference type="AlphaFoldDB" id="A0A8C4XIY0"/>
<dbReference type="InterPro" id="IPR010736">
    <property type="entry name" value="SHIPPO-rpt"/>
</dbReference>
<dbReference type="Proteomes" id="UP000694562">
    <property type="component" value="Unplaced"/>
</dbReference>
<organism evidence="1 2">
    <name type="scientific">Falco tinnunculus</name>
    <name type="common">Common kestrel</name>
    <dbReference type="NCBI Taxonomy" id="100819"/>
    <lineage>
        <taxon>Eukaryota</taxon>
        <taxon>Metazoa</taxon>
        <taxon>Chordata</taxon>
        <taxon>Craniata</taxon>
        <taxon>Vertebrata</taxon>
        <taxon>Euteleostomi</taxon>
        <taxon>Archelosauria</taxon>
        <taxon>Archosauria</taxon>
        <taxon>Dinosauria</taxon>
        <taxon>Saurischia</taxon>
        <taxon>Theropoda</taxon>
        <taxon>Coelurosauria</taxon>
        <taxon>Aves</taxon>
        <taxon>Neognathae</taxon>
        <taxon>Neoaves</taxon>
        <taxon>Telluraves</taxon>
        <taxon>Australaves</taxon>
        <taxon>Falconiformes</taxon>
        <taxon>Falconidae</taxon>
        <taxon>Falco</taxon>
    </lineage>
</organism>
<accession>A0A8C4XIY0</accession>
<reference evidence="1" key="1">
    <citation type="submission" date="2025-08" db="UniProtKB">
        <authorList>
            <consortium name="Ensembl"/>
        </authorList>
    </citation>
    <scope>IDENTIFICATION</scope>
</reference>
<name>A0A8C4XIY0_FALTI</name>
<keyword evidence="2" id="KW-1185">Reference proteome</keyword>